<reference evidence="3" key="1">
    <citation type="submission" date="2015-06" db="EMBL/GenBank/DDBJ databases">
        <authorList>
            <person name="Hoefler B.C."/>
            <person name="Straight P.D."/>
        </authorList>
    </citation>
    <scope>NUCLEOTIDE SEQUENCE</scope>
</reference>
<dbReference type="OrthoDB" id="8027425at2759"/>
<evidence type="ECO:0000313" key="3">
    <source>
        <dbReference type="EMBL" id="JAI28537.1"/>
    </source>
</evidence>
<keyword evidence="1" id="KW-1133">Transmembrane helix</keyword>
<organism evidence="3">
    <name type="scientific">Bactrocera latifrons</name>
    <name type="common">Malaysian fruit fly</name>
    <name type="synonym">Chaetodacus latifrons</name>
    <dbReference type="NCBI Taxonomy" id="174628"/>
    <lineage>
        <taxon>Eukaryota</taxon>
        <taxon>Metazoa</taxon>
        <taxon>Ecdysozoa</taxon>
        <taxon>Arthropoda</taxon>
        <taxon>Hexapoda</taxon>
        <taxon>Insecta</taxon>
        <taxon>Pterygota</taxon>
        <taxon>Neoptera</taxon>
        <taxon>Endopterygota</taxon>
        <taxon>Diptera</taxon>
        <taxon>Brachycera</taxon>
        <taxon>Muscomorpha</taxon>
        <taxon>Tephritoidea</taxon>
        <taxon>Tephritidae</taxon>
        <taxon>Bactrocera</taxon>
        <taxon>Bactrocera</taxon>
    </lineage>
</organism>
<gene>
    <name evidence="3" type="ORF">c2_g6_i1</name>
</gene>
<sequence length="143" mass="16714">MHSDISVGDDAKQKPEVINFYNKYKVDTMHQMVQRYTSQRRSSRWAMAMFFNMLDISSLAAYIIYYENNKIIAKKTMERRQFMRKLSEELALPIIENRTANPQVMRHFSTKIAVESILGHTLTETVVINPGPETPKDKTGRKR</sequence>
<protein>
    <recommendedName>
        <fullName evidence="2">PiggyBac transposable element-derived protein domain-containing protein</fullName>
    </recommendedName>
</protein>
<evidence type="ECO:0000259" key="2">
    <source>
        <dbReference type="Pfam" id="PF13843"/>
    </source>
</evidence>
<dbReference type="EMBL" id="GDHF01023777">
    <property type="protein sequence ID" value="JAI28537.1"/>
    <property type="molecule type" value="Transcribed_RNA"/>
</dbReference>
<dbReference type="Pfam" id="PF13843">
    <property type="entry name" value="DDE_Tnp_1_7"/>
    <property type="match status" value="1"/>
</dbReference>
<keyword evidence="1" id="KW-0812">Transmembrane</keyword>
<dbReference type="InterPro" id="IPR029526">
    <property type="entry name" value="PGBD"/>
</dbReference>
<dbReference type="PANTHER" id="PTHR46599:SF6">
    <property type="entry name" value="DUAL SPECIFICITY PHOSPHATASE 26"/>
    <property type="match status" value="1"/>
</dbReference>
<feature type="transmembrane region" description="Helical" evidence="1">
    <location>
        <begin position="45"/>
        <end position="65"/>
    </location>
</feature>
<proteinExistence type="predicted"/>
<feature type="domain" description="PiggyBac transposable element-derived protein" evidence="2">
    <location>
        <begin position="10"/>
        <end position="61"/>
    </location>
</feature>
<evidence type="ECO:0000256" key="1">
    <source>
        <dbReference type="SAM" id="Phobius"/>
    </source>
</evidence>
<name>A0A0K8UPC6_BACLA</name>
<dbReference type="PANTHER" id="PTHR46599">
    <property type="entry name" value="PIGGYBAC TRANSPOSABLE ELEMENT-DERIVED PROTEIN 4"/>
    <property type="match status" value="1"/>
</dbReference>
<dbReference type="AlphaFoldDB" id="A0A0K8UPC6"/>
<keyword evidence="1" id="KW-0472">Membrane</keyword>
<accession>A0A0K8UPC6</accession>